<evidence type="ECO:0000259" key="11">
    <source>
        <dbReference type="PROSITE" id="PS50110"/>
    </source>
</evidence>
<evidence type="ECO:0000256" key="2">
    <source>
        <dbReference type="ARBA" id="ARBA00022490"/>
    </source>
</evidence>
<name>A0A927CDT1_9BACL</name>
<accession>A0A927CDT1</accession>
<dbReference type="GO" id="GO:0003700">
    <property type="term" value="F:DNA-binding transcription factor activity"/>
    <property type="evidence" value="ECO:0007669"/>
    <property type="project" value="InterPro"/>
</dbReference>
<keyword evidence="6" id="KW-0238">DNA-binding</keyword>
<dbReference type="GO" id="GO:0000160">
    <property type="term" value="P:phosphorelay signal transduction system"/>
    <property type="evidence" value="ECO:0007669"/>
    <property type="project" value="UniProtKB-KW"/>
</dbReference>
<dbReference type="PROSITE" id="PS50110">
    <property type="entry name" value="RESPONSE_REGULATORY"/>
    <property type="match status" value="1"/>
</dbReference>
<dbReference type="PANTHER" id="PTHR42713:SF3">
    <property type="entry name" value="TRANSCRIPTIONAL REGULATORY PROTEIN HPTR"/>
    <property type="match status" value="1"/>
</dbReference>
<evidence type="ECO:0000256" key="9">
    <source>
        <dbReference type="SAM" id="MobiDB-lite"/>
    </source>
</evidence>
<evidence type="ECO:0000256" key="6">
    <source>
        <dbReference type="ARBA" id="ARBA00023125"/>
    </source>
</evidence>
<dbReference type="PROSITE" id="PS01124">
    <property type="entry name" value="HTH_ARAC_FAMILY_2"/>
    <property type="match status" value="1"/>
</dbReference>
<dbReference type="PANTHER" id="PTHR42713">
    <property type="entry name" value="HISTIDINE KINASE-RELATED"/>
    <property type="match status" value="1"/>
</dbReference>
<evidence type="ECO:0000313" key="12">
    <source>
        <dbReference type="EMBL" id="MBD2864757.1"/>
    </source>
</evidence>
<feature type="modified residue" description="4-aspartylphosphate" evidence="8">
    <location>
        <position position="55"/>
    </location>
</feature>
<dbReference type="Proteomes" id="UP000639396">
    <property type="component" value="Unassembled WGS sequence"/>
</dbReference>
<evidence type="ECO:0000313" key="13">
    <source>
        <dbReference type="Proteomes" id="UP000639396"/>
    </source>
</evidence>
<dbReference type="InterPro" id="IPR051552">
    <property type="entry name" value="HptR"/>
</dbReference>
<dbReference type="GO" id="GO:0043565">
    <property type="term" value="F:sequence-specific DNA binding"/>
    <property type="evidence" value="ECO:0007669"/>
    <property type="project" value="InterPro"/>
</dbReference>
<keyword evidence="5" id="KW-0805">Transcription regulation</keyword>
<dbReference type="SMART" id="SM00448">
    <property type="entry name" value="REC"/>
    <property type="match status" value="1"/>
</dbReference>
<dbReference type="SMART" id="SM00342">
    <property type="entry name" value="HTH_ARAC"/>
    <property type="match status" value="1"/>
</dbReference>
<evidence type="ECO:0000256" key="5">
    <source>
        <dbReference type="ARBA" id="ARBA00023015"/>
    </source>
</evidence>
<gene>
    <name evidence="12" type="ORF">IDH45_22510</name>
</gene>
<reference evidence="12" key="1">
    <citation type="submission" date="2020-09" db="EMBL/GenBank/DDBJ databases">
        <title>A novel bacterium of genus Paenibacillus, isolated from South China Sea.</title>
        <authorList>
            <person name="Huang H."/>
            <person name="Mo K."/>
            <person name="Hu Y."/>
        </authorList>
    </citation>
    <scope>NUCLEOTIDE SEQUENCE</scope>
    <source>
        <strain evidence="12">IB182363</strain>
    </source>
</reference>
<dbReference type="CDD" id="cd17536">
    <property type="entry name" value="REC_YesN-like"/>
    <property type="match status" value="1"/>
</dbReference>
<comment type="caution">
    <text evidence="12">The sequence shown here is derived from an EMBL/GenBank/DDBJ whole genome shotgun (WGS) entry which is preliminary data.</text>
</comment>
<protein>
    <submittedName>
        <fullName evidence="12">Response regulator</fullName>
    </submittedName>
</protein>
<keyword evidence="4" id="KW-0902">Two-component regulatory system</keyword>
<dbReference type="GO" id="GO:0005737">
    <property type="term" value="C:cytoplasm"/>
    <property type="evidence" value="ECO:0007669"/>
    <property type="project" value="UniProtKB-SubCell"/>
</dbReference>
<evidence type="ECO:0000256" key="4">
    <source>
        <dbReference type="ARBA" id="ARBA00023012"/>
    </source>
</evidence>
<dbReference type="InterPro" id="IPR011006">
    <property type="entry name" value="CheY-like_superfamily"/>
</dbReference>
<dbReference type="Pfam" id="PF00072">
    <property type="entry name" value="Response_reg"/>
    <property type="match status" value="1"/>
</dbReference>
<evidence type="ECO:0000259" key="10">
    <source>
        <dbReference type="PROSITE" id="PS01124"/>
    </source>
</evidence>
<keyword evidence="7" id="KW-0804">Transcription</keyword>
<feature type="domain" description="Response regulatory" evidence="11">
    <location>
        <begin position="3"/>
        <end position="120"/>
    </location>
</feature>
<dbReference type="Gene3D" id="1.10.10.60">
    <property type="entry name" value="Homeodomain-like"/>
    <property type="match status" value="2"/>
</dbReference>
<feature type="region of interest" description="Disordered" evidence="9">
    <location>
        <begin position="246"/>
        <end position="268"/>
    </location>
</feature>
<dbReference type="EMBL" id="JACXJA010000032">
    <property type="protein sequence ID" value="MBD2864757.1"/>
    <property type="molecule type" value="Genomic_DNA"/>
</dbReference>
<keyword evidence="3 8" id="KW-0597">Phosphoprotein</keyword>
<proteinExistence type="predicted"/>
<sequence>MFQLLIVDDEASVVDSLADTLPWREIGISAVFKAYSGSEALEVLKTNTIDIMMTDIRMPGMNGLELLALVRREWKWVKCILLSGHAEFSYAQEAIRHDAHEYLLKPVGDDEVLAKAGQLVAELRRERDENRAYERVVKAFQEHLPKLRGDLLADLLQGTKLSPDKLGHKLESLKIEMATDERFALLLCRLEDRLTELDFYSLSLMEYAVVNMAEELFEDEFRLWSCKDIHGYLVFLVTLRERRDSSPEQSELPAPPTQSAERPTEPAESRLQSIASQLQLGVTRYLKGSVSVLISRWGSFPFDIQRLYEEILLSMRRQVGHQSGLLIYVSDELERMPVHALQRLNEPPMLVHLLESGDFERTRDKLTGAWEELSSKWADSREHVTEAFFSIYSSFSSFAHKNGRHLTDMIGPLLSDVTGLTPIRSLESFQQWTFQSLELLQQCMESETRNDRENAVRKIKHFVEKHLVDDVSLQTIADSMYMHPVHVSRIFKLETGENLSDFVLRLKMEKAAVLLADPALKNYEVALRLGYQNPNYFIKVFKKYYSVTPQEFRQKLETVGEL</sequence>
<dbReference type="InterPro" id="IPR009057">
    <property type="entry name" value="Homeodomain-like_sf"/>
</dbReference>
<feature type="domain" description="HTH araC/xylS-type" evidence="10">
    <location>
        <begin position="457"/>
        <end position="555"/>
    </location>
</feature>
<dbReference type="InterPro" id="IPR018060">
    <property type="entry name" value="HTH_AraC"/>
</dbReference>
<organism evidence="12 13">
    <name type="scientific">Paenibacillus oceani</name>
    <dbReference type="NCBI Taxonomy" id="2772510"/>
    <lineage>
        <taxon>Bacteria</taxon>
        <taxon>Bacillati</taxon>
        <taxon>Bacillota</taxon>
        <taxon>Bacilli</taxon>
        <taxon>Bacillales</taxon>
        <taxon>Paenibacillaceae</taxon>
        <taxon>Paenibacillus</taxon>
    </lineage>
</organism>
<dbReference type="RefSeq" id="WP_190930381.1">
    <property type="nucleotide sequence ID" value="NZ_JACXJA010000032.1"/>
</dbReference>
<evidence type="ECO:0000256" key="1">
    <source>
        <dbReference type="ARBA" id="ARBA00004496"/>
    </source>
</evidence>
<dbReference type="SUPFAM" id="SSF52172">
    <property type="entry name" value="CheY-like"/>
    <property type="match status" value="1"/>
</dbReference>
<keyword evidence="2" id="KW-0963">Cytoplasm</keyword>
<dbReference type="PRINTS" id="PR00032">
    <property type="entry name" value="HTHARAC"/>
</dbReference>
<dbReference type="AlphaFoldDB" id="A0A927CDT1"/>
<dbReference type="InterPro" id="IPR001789">
    <property type="entry name" value="Sig_transdc_resp-reg_receiver"/>
</dbReference>
<evidence type="ECO:0000256" key="8">
    <source>
        <dbReference type="PROSITE-ProRule" id="PRU00169"/>
    </source>
</evidence>
<dbReference type="InterPro" id="IPR020449">
    <property type="entry name" value="Tscrpt_reg_AraC-type_HTH"/>
</dbReference>
<dbReference type="Pfam" id="PF12833">
    <property type="entry name" value="HTH_18"/>
    <property type="match status" value="1"/>
</dbReference>
<keyword evidence="13" id="KW-1185">Reference proteome</keyword>
<dbReference type="SUPFAM" id="SSF46689">
    <property type="entry name" value="Homeodomain-like"/>
    <property type="match status" value="1"/>
</dbReference>
<evidence type="ECO:0000256" key="7">
    <source>
        <dbReference type="ARBA" id="ARBA00023163"/>
    </source>
</evidence>
<dbReference type="Gene3D" id="3.40.50.2300">
    <property type="match status" value="1"/>
</dbReference>
<comment type="subcellular location">
    <subcellularLocation>
        <location evidence="1">Cytoplasm</location>
    </subcellularLocation>
</comment>
<evidence type="ECO:0000256" key="3">
    <source>
        <dbReference type="ARBA" id="ARBA00022553"/>
    </source>
</evidence>